<evidence type="ECO:0000313" key="1">
    <source>
        <dbReference type="EMBL" id="QHT85516.1"/>
    </source>
</evidence>
<reference evidence="1" key="1">
    <citation type="journal article" date="2020" name="Nature">
        <title>Giant virus diversity and host interactions through global metagenomics.</title>
        <authorList>
            <person name="Schulz F."/>
            <person name="Roux S."/>
            <person name="Paez-Espino D."/>
            <person name="Jungbluth S."/>
            <person name="Walsh D.A."/>
            <person name="Denef V.J."/>
            <person name="McMahon K.D."/>
            <person name="Konstantinidis K.T."/>
            <person name="Eloe-Fadrosh E.A."/>
            <person name="Kyrpides N.C."/>
            <person name="Woyke T."/>
        </authorList>
    </citation>
    <scope>NUCLEOTIDE SEQUENCE</scope>
    <source>
        <strain evidence="1">GVMAG-M-3300023184-17</strain>
    </source>
</reference>
<sequence length="114" mass="13262">MDARKRKVMKTLKSTKRCDALCKQYLKKLNRKFANRLEPYIPTESANEENYQDCRRLICNEPCNGALLYGSPQEQVDFLKEIKHGFHKNYTRKQVAALKKKGALSGCSKYPYLV</sequence>
<protein>
    <submittedName>
        <fullName evidence="1">Uncharacterized protein</fullName>
    </submittedName>
</protein>
<accession>A0A6C0HZE4</accession>
<dbReference type="EMBL" id="MN740042">
    <property type="protein sequence ID" value="QHT85516.1"/>
    <property type="molecule type" value="Genomic_DNA"/>
</dbReference>
<proteinExistence type="predicted"/>
<name>A0A6C0HZE4_9ZZZZ</name>
<organism evidence="1">
    <name type="scientific">viral metagenome</name>
    <dbReference type="NCBI Taxonomy" id="1070528"/>
    <lineage>
        <taxon>unclassified sequences</taxon>
        <taxon>metagenomes</taxon>
        <taxon>organismal metagenomes</taxon>
    </lineage>
</organism>
<dbReference type="AlphaFoldDB" id="A0A6C0HZE4"/>